<dbReference type="AlphaFoldDB" id="A0A8B6CND7"/>
<dbReference type="SUPFAM" id="SSF53067">
    <property type="entry name" value="Actin-like ATPase domain"/>
    <property type="match status" value="2"/>
</dbReference>
<protein>
    <submittedName>
        <fullName evidence="4">Uncharacterized protein</fullName>
    </submittedName>
</protein>
<keyword evidence="3" id="KW-0067">ATP-binding</keyword>
<dbReference type="GO" id="GO:0140662">
    <property type="term" value="F:ATP-dependent protein folding chaperone"/>
    <property type="evidence" value="ECO:0007669"/>
    <property type="project" value="InterPro"/>
</dbReference>
<keyword evidence="2" id="KW-0547">Nucleotide-binding</keyword>
<keyword evidence="5" id="KW-1185">Reference proteome</keyword>
<comment type="caution">
    <text evidence="4">The sequence shown here is derived from an EMBL/GenBank/DDBJ whole genome shotgun (WGS) entry which is preliminary data.</text>
</comment>
<evidence type="ECO:0000313" key="4">
    <source>
        <dbReference type="EMBL" id="VDI07737.1"/>
    </source>
</evidence>
<evidence type="ECO:0000256" key="1">
    <source>
        <dbReference type="ARBA" id="ARBA00007381"/>
    </source>
</evidence>
<dbReference type="Pfam" id="PF00012">
    <property type="entry name" value="HSP70"/>
    <property type="match status" value="1"/>
</dbReference>
<dbReference type="Gene3D" id="3.30.420.40">
    <property type="match status" value="2"/>
</dbReference>
<dbReference type="EMBL" id="UYJE01002088">
    <property type="protein sequence ID" value="VDI07737.1"/>
    <property type="molecule type" value="Genomic_DNA"/>
</dbReference>
<evidence type="ECO:0000256" key="2">
    <source>
        <dbReference type="ARBA" id="ARBA00022741"/>
    </source>
</evidence>
<evidence type="ECO:0000313" key="5">
    <source>
        <dbReference type="Proteomes" id="UP000596742"/>
    </source>
</evidence>
<dbReference type="CDD" id="cd10229">
    <property type="entry name" value="ASKHA_NBD_HSP70_HSPA12"/>
    <property type="match status" value="1"/>
</dbReference>
<dbReference type="PANTHER" id="PTHR14187">
    <property type="entry name" value="ALPHA KINASE/ELONGATION FACTOR 2 KINASE"/>
    <property type="match status" value="1"/>
</dbReference>
<proteinExistence type="inferred from homology"/>
<dbReference type="OrthoDB" id="6097942at2759"/>
<reference evidence="4" key="1">
    <citation type="submission" date="2018-11" db="EMBL/GenBank/DDBJ databases">
        <authorList>
            <person name="Alioto T."/>
            <person name="Alioto T."/>
        </authorList>
    </citation>
    <scope>NUCLEOTIDE SEQUENCE</scope>
</reference>
<sequence>MEKKGDALVVVAIDFGTTYSGYAYSFRAEYEKDHTKVYSNSDWRSGDGLATTKTPTVILFSEDKQFCKFGYEAEQKYNTLLEEEEADGWRYFRRFKMRLFRGEEKILERTRVDKITKNLMIEDEQGKPMSALIVFAESIRYLKDQFLQNTQVQGLKFDPNNDIHWVLTVPAIWTDRAKQFMREAAKQAGIPDDMLTLAYEPEAAALYCKELTVQKKEGAESSSLSSFEPGQQFLVLDCGGGTVDVTAYQVQNDGDLRELQRPTGGPWGGTYVDNQYTTFLKELFGADVWSEYSKENPEDVLEIQRRFEAKKKSVNASADDQTTISFPSSLFAKYQIAKNCSSFEECLKKSEFAKTIKVKKDKLRFDHQLVKAFFRVPIDSIVTHVKEIINESKKKGRDIKTILMVGGFSDSSILSQRIISEFKRITVICPTEAVNAIVKGAVIFGHNPNLISERISPLTYGISVNTTFNNKVHPAKLKVVYDGKEMCTDIFQPIVQIGHPIRVGKEIFKHTCLPTRALDTEATIEIYESSSECPMYTIDKGVRRLGDLTVSIPNTSKGKNRPIKVEVSFGYTEIVVCAFEEGTETQTTATFDCLLN</sequence>
<dbReference type="Proteomes" id="UP000596742">
    <property type="component" value="Unassembled WGS sequence"/>
</dbReference>
<name>A0A8B6CND7_MYTGA</name>
<dbReference type="PANTHER" id="PTHR14187:SF5">
    <property type="entry name" value="HEAT SHOCK 70 KDA PROTEIN 12A"/>
    <property type="match status" value="1"/>
</dbReference>
<accession>A0A8B6CND7</accession>
<evidence type="ECO:0000256" key="3">
    <source>
        <dbReference type="ARBA" id="ARBA00022840"/>
    </source>
</evidence>
<comment type="similarity">
    <text evidence="1">Belongs to the heat shock protein 70 family.</text>
</comment>
<dbReference type="InterPro" id="IPR043129">
    <property type="entry name" value="ATPase_NBD"/>
</dbReference>
<dbReference type="GO" id="GO:0005524">
    <property type="term" value="F:ATP binding"/>
    <property type="evidence" value="ECO:0007669"/>
    <property type="project" value="UniProtKB-KW"/>
</dbReference>
<dbReference type="InterPro" id="IPR013126">
    <property type="entry name" value="Hsp_70_fam"/>
</dbReference>
<gene>
    <name evidence="4" type="ORF">MGAL_10B019283</name>
</gene>
<dbReference type="Gene3D" id="3.90.640.10">
    <property type="entry name" value="Actin, Chain A, domain 4"/>
    <property type="match status" value="1"/>
</dbReference>
<organism evidence="4 5">
    <name type="scientific">Mytilus galloprovincialis</name>
    <name type="common">Mediterranean mussel</name>
    <dbReference type="NCBI Taxonomy" id="29158"/>
    <lineage>
        <taxon>Eukaryota</taxon>
        <taxon>Metazoa</taxon>
        <taxon>Spiralia</taxon>
        <taxon>Lophotrochozoa</taxon>
        <taxon>Mollusca</taxon>
        <taxon>Bivalvia</taxon>
        <taxon>Autobranchia</taxon>
        <taxon>Pteriomorphia</taxon>
        <taxon>Mytilida</taxon>
        <taxon>Mytiloidea</taxon>
        <taxon>Mytilidae</taxon>
        <taxon>Mytilinae</taxon>
        <taxon>Mytilus</taxon>
    </lineage>
</organism>